<dbReference type="SUPFAM" id="SSF46929">
    <property type="entry name" value="DNA helicase RuvA subunit, C-terminal domain"/>
    <property type="match status" value="1"/>
</dbReference>
<proteinExistence type="inferred from homology"/>
<dbReference type="Gene3D" id="1.10.150.20">
    <property type="entry name" value="5' to 3' exonuclease, C-terminal subdomain"/>
    <property type="match status" value="1"/>
</dbReference>
<dbReference type="Pfam" id="PF01330">
    <property type="entry name" value="RuvA_N"/>
    <property type="match status" value="1"/>
</dbReference>
<dbReference type="GO" id="GO:0005737">
    <property type="term" value="C:cytoplasm"/>
    <property type="evidence" value="ECO:0007669"/>
    <property type="project" value="UniProtKB-SubCell"/>
</dbReference>
<dbReference type="Gene3D" id="1.10.8.10">
    <property type="entry name" value="DNA helicase RuvA subunit, C-terminal domain"/>
    <property type="match status" value="1"/>
</dbReference>
<accession>A0A1G2GRH6</accession>
<comment type="subcellular location">
    <subcellularLocation>
        <location evidence="6">Cytoplasm</location>
    </subcellularLocation>
</comment>
<keyword evidence="8" id="KW-0067">ATP-binding</keyword>
<keyword evidence="1 6" id="KW-0963">Cytoplasm</keyword>
<organism evidence="8 9">
    <name type="scientific">Candidatus Ryanbacteria bacterium RIFCSPLOWO2_01_FULL_48_26</name>
    <dbReference type="NCBI Taxonomy" id="1802126"/>
    <lineage>
        <taxon>Bacteria</taxon>
        <taxon>Candidatus Ryaniibacteriota</taxon>
    </lineage>
</organism>
<protein>
    <recommendedName>
        <fullName evidence="6">Holliday junction branch migration complex subunit RuvA</fullName>
    </recommendedName>
</protein>
<dbReference type="GO" id="GO:0000400">
    <property type="term" value="F:four-way junction DNA binding"/>
    <property type="evidence" value="ECO:0007669"/>
    <property type="project" value="UniProtKB-UniRule"/>
</dbReference>
<evidence type="ECO:0000313" key="9">
    <source>
        <dbReference type="Proteomes" id="UP000179106"/>
    </source>
</evidence>
<sequence>MRYQKAQGFRIIRRMIYTIEGKLTHRAENFVVVETGGFGIKVFTHVRGMSVLPAPGNNAKFFCHFHLREDAMELYGFVSQKELELFESLISVNGVGPKSALAILGIDTLENISAAIKENRPDLLRRASGIGGKTADRIVLELKNKIISEKSESFVGKMEADSDLVETLVSLGYRREQAKAALAKVDEKVAGLEGRLKAAFKVLGKK</sequence>
<evidence type="ECO:0000256" key="6">
    <source>
        <dbReference type="HAMAP-Rule" id="MF_00031"/>
    </source>
</evidence>
<dbReference type="AlphaFoldDB" id="A0A1G2GRH6"/>
<dbReference type="GO" id="GO:0006281">
    <property type="term" value="P:DNA repair"/>
    <property type="evidence" value="ECO:0007669"/>
    <property type="project" value="UniProtKB-UniRule"/>
</dbReference>
<dbReference type="InterPro" id="IPR013849">
    <property type="entry name" value="DNA_helicase_Holl-junc_RuvA_I"/>
</dbReference>
<dbReference type="GO" id="GO:0009379">
    <property type="term" value="C:Holliday junction helicase complex"/>
    <property type="evidence" value="ECO:0007669"/>
    <property type="project" value="InterPro"/>
</dbReference>
<dbReference type="InterPro" id="IPR003583">
    <property type="entry name" value="Hlx-hairpin-Hlx_DNA-bd_motif"/>
</dbReference>
<evidence type="ECO:0000313" key="8">
    <source>
        <dbReference type="EMBL" id="OGZ52792.1"/>
    </source>
</evidence>
<keyword evidence="5 6" id="KW-0234">DNA repair</keyword>
<evidence type="ECO:0000256" key="2">
    <source>
        <dbReference type="ARBA" id="ARBA00022763"/>
    </source>
</evidence>
<dbReference type="GO" id="GO:0006310">
    <property type="term" value="P:DNA recombination"/>
    <property type="evidence" value="ECO:0007669"/>
    <property type="project" value="UniProtKB-UniRule"/>
</dbReference>
<dbReference type="GO" id="GO:0005524">
    <property type="term" value="F:ATP binding"/>
    <property type="evidence" value="ECO:0007669"/>
    <property type="project" value="InterPro"/>
</dbReference>
<evidence type="ECO:0000259" key="7">
    <source>
        <dbReference type="SMART" id="SM00278"/>
    </source>
</evidence>
<gene>
    <name evidence="6" type="primary">ruvA</name>
    <name evidence="8" type="ORF">A3B25_02970</name>
</gene>
<dbReference type="EMBL" id="MHNW01000039">
    <property type="protein sequence ID" value="OGZ52792.1"/>
    <property type="molecule type" value="Genomic_DNA"/>
</dbReference>
<keyword evidence="8" id="KW-0378">Hydrolase</keyword>
<reference evidence="8 9" key="1">
    <citation type="journal article" date="2016" name="Nat. Commun.">
        <title>Thousands of microbial genomes shed light on interconnected biogeochemical processes in an aquifer system.</title>
        <authorList>
            <person name="Anantharaman K."/>
            <person name="Brown C.T."/>
            <person name="Hug L.A."/>
            <person name="Sharon I."/>
            <person name="Castelle C.J."/>
            <person name="Probst A.J."/>
            <person name="Thomas B.C."/>
            <person name="Singh A."/>
            <person name="Wilkins M.J."/>
            <person name="Karaoz U."/>
            <person name="Brodie E.L."/>
            <person name="Williams K.H."/>
            <person name="Hubbard S.S."/>
            <person name="Banfield J.F."/>
        </authorList>
    </citation>
    <scope>NUCLEOTIDE SEQUENCE [LARGE SCALE GENOMIC DNA]</scope>
</reference>
<dbReference type="SUPFAM" id="SSF50249">
    <property type="entry name" value="Nucleic acid-binding proteins"/>
    <property type="match status" value="1"/>
</dbReference>
<evidence type="ECO:0000256" key="3">
    <source>
        <dbReference type="ARBA" id="ARBA00023125"/>
    </source>
</evidence>
<feature type="region of interest" description="Domain I" evidence="6">
    <location>
        <begin position="15"/>
        <end position="78"/>
    </location>
</feature>
<comment type="domain">
    <text evidence="6">Has three domains with a flexible linker between the domains II and III and assumes an 'L' shape. Domain III is highly mobile and contacts RuvB.</text>
</comment>
<feature type="region of interest" description="Domain III" evidence="6">
    <location>
        <begin position="162"/>
        <end position="206"/>
    </location>
</feature>
<dbReference type="Pfam" id="PF07499">
    <property type="entry name" value="RuvA_C"/>
    <property type="match status" value="1"/>
</dbReference>
<comment type="caution">
    <text evidence="6">Lacks conserved residue(s) required for the propagation of feature annotation.</text>
</comment>
<comment type="similarity">
    <text evidence="6">Belongs to the RuvA family.</text>
</comment>
<evidence type="ECO:0000256" key="1">
    <source>
        <dbReference type="ARBA" id="ARBA00022490"/>
    </source>
</evidence>
<feature type="domain" description="Helix-hairpin-helix DNA-binding motif class 1" evidence="7">
    <location>
        <begin position="122"/>
        <end position="141"/>
    </location>
</feature>
<dbReference type="InterPro" id="IPR011114">
    <property type="entry name" value="RuvA_C"/>
</dbReference>
<keyword evidence="4 6" id="KW-0233">DNA recombination</keyword>
<dbReference type="InterPro" id="IPR000085">
    <property type="entry name" value="RuvA"/>
</dbReference>
<dbReference type="InterPro" id="IPR010994">
    <property type="entry name" value="RuvA_2-like"/>
</dbReference>
<dbReference type="InterPro" id="IPR036267">
    <property type="entry name" value="RuvA_C_sf"/>
</dbReference>
<dbReference type="Pfam" id="PF14520">
    <property type="entry name" value="HHH_5"/>
    <property type="match status" value="1"/>
</dbReference>
<dbReference type="Proteomes" id="UP000179106">
    <property type="component" value="Unassembled WGS sequence"/>
</dbReference>
<comment type="function">
    <text evidence="6">The RuvA-RuvB-RuvC complex processes Holliday junction (HJ) DNA during genetic recombination and DNA repair, while the RuvA-RuvB complex plays an important role in the rescue of blocked DNA replication forks via replication fork reversal (RFR). RuvA specifically binds to HJ cruciform DNA, conferring on it an open structure. The RuvB hexamer acts as an ATP-dependent pump, pulling dsDNA into and through the RuvAB complex. HJ branch migration allows RuvC to scan DNA until it finds its consensus sequence, where it cleaves and resolves the cruciform DNA.</text>
</comment>
<dbReference type="HAMAP" id="MF_00031">
    <property type="entry name" value="DNA_HJ_migration_RuvA"/>
    <property type="match status" value="1"/>
</dbReference>
<dbReference type="Gene3D" id="2.40.50.140">
    <property type="entry name" value="Nucleic acid-binding proteins"/>
    <property type="match status" value="1"/>
</dbReference>
<keyword evidence="8" id="KW-0547">Nucleotide-binding</keyword>
<dbReference type="CDD" id="cd14332">
    <property type="entry name" value="UBA_RuvA_C"/>
    <property type="match status" value="1"/>
</dbReference>
<comment type="caution">
    <text evidence="8">The sequence shown here is derived from an EMBL/GenBank/DDBJ whole genome shotgun (WGS) entry which is preliminary data.</text>
</comment>
<name>A0A1G2GRH6_9BACT</name>
<dbReference type="GO" id="GO:0048476">
    <property type="term" value="C:Holliday junction resolvase complex"/>
    <property type="evidence" value="ECO:0007669"/>
    <property type="project" value="UniProtKB-UniRule"/>
</dbReference>
<keyword evidence="3 6" id="KW-0238">DNA-binding</keyword>
<keyword evidence="2 6" id="KW-0227">DNA damage</keyword>
<evidence type="ECO:0000256" key="5">
    <source>
        <dbReference type="ARBA" id="ARBA00023204"/>
    </source>
</evidence>
<dbReference type="GO" id="GO:0009378">
    <property type="term" value="F:four-way junction helicase activity"/>
    <property type="evidence" value="ECO:0007669"/>
    <property type="project" value="InterPro"/>
</dbReference>
<evidence type="ECO:0000256" key="4">
    <source>
        <dbReference type="ARBA" id="ARBA00023172"/>
    </source>
</evidence>
<dbReference type="NCBIfam" id="TIGR00084">
    <property type="entry name" value="ruvA"/>
    <property type="match status" value="1"/>
</dbReference>
<dbReference type="STRING" id="1802126.A3B25_02970"/>
<dbReference type="InterPro" id="IPR012340">
    <property type="entry name" value="NA-bd_OB-fold"/>
</dbReference>
<dbReference type="SUPFAM" id="SSF47781">
    <property type="entry name" value="RuvA domain 2-like"/>
    <property type="match status" value="1"/>
</dbReference>
<keyword evidence="8" id="KW-0347">Helicase</keyword>
<dbReference type="SMART" id="SM00278">
    <property type="entry name" value="HhH1"/>
    <property type="match status" value="2"/>
</dbReference>
<feature type="domain" description="Helix-hairpin-helix DNA-binding motif class 1" evidence="7">
    <location>
        <begin position="87"/>
        <end position="106"/>
    </location>
</feature>
<comment type="subunit">
    <text evidence="6">Homotetramer. Forms an RuvA(8)-RuvB(12)-Holliday junction (HJ) complex. HJ DNA is sandwiched between 2 RuvA tetramers; dsDNA enters through RuvA and exits via RuvB. An RuvB hexamer assembles on each DNA strand where it exits the tetramer. Each RuvB hexamer is contacted by two RuvA subunits (via domain III) on 2 adjacent RuvB subunits; this complex drives branch migration. In the full resolvosome a probable DNA-RuvA(4)-RuvB(12)-RuvC(2) complex forms which resolves the HJ.</text>
</comment>